<organism evidence="2 3">
    <name type="scientific">Streptomyces antimycoticus</name>
    <dbReference type="NCBI Taxonomy" id="68175"/>
    <lineage>
        <taxon>Bacteria</taxon>
        <taxon>Bacillati</taxon>
        <taxon>Actinomycetota</taxon>
        <taxon>Actinomycetes</taxon>
        <taxon>Kitasatosporales</taxon>
        <taxon>Streptomycetaceae</taxon>
        <taxon>Streptomyces</taxon>
        <taxon>Streptomyces violaceusniger group</taxon>
    </lineage>
</organism>
<dbReference type="AlphaFoldDB" id="A0A499V1A1"/>
<evidence type="ECO:0000256" key="1">
    <source>
        <dbReference type="SAM" id="MobiDB-lite"/>
    </source>
</evidence>
<evidence type="ECO:0000313" key="3">
    <source>
        <dbReference type="Proteomes" id="UP000463951"/>
    </source>
</evidence>
<feature type="region of interest" description="Disordered" evidence="1">
    <location>
        <begin position="1"/>
        <end position="79"/>
    </location>
</feature>
<dbReference type="EMBL" id="AP019620">
    <property type="protein sequence ID" value="BBJ42739.1"/>
    <property type="molecule type" value="Genomic_DNA"/>
</dbReference>
<reference evidence="2 3" key="1">
    <citation type="journal article" date="2020" name="Int. J. Syst. Evol. Microbiol.">
        <title>Reclassification of Streptomyces castelarensis and Streptomyces sporoclivatus as later heterotypic synonyms of Streptomyces antimycoticus.</title>
        <authorList>
            <person name="Komaki H."/>
            <person name="Tamura T."/>
        </authorList>
    </citation>
    <scope>NUCLEOTIDE SEQUENCE [LARGE SCALE GENOMIC DNA]</scope>
    <source>
        <strain evidence="2 3">NBRC 100767</strain>
    </source>
</reference>
<feature type="compositionally biased region" description="Polar residues" evidence="1">
    <location>
        <begin position="14"/>
        <end position="25"/>
    </location>
</feature>
<proteinExistence type="predicted"/>
<gene>
    <name evidence="2" type="ORF">SSPO_054570</name>
</gene>
<dbReference type="Proteomes" id="UP000463951">
    <property type="component" value="Chromosome"/>
</dbReference>
<name>A0A499V1A1_9ACTN</name>
<evidence type="ECO:0000313" key="2">
    <source>
        <dbReference type="EMBL" id="BBJ42739.1"/>
    </source>
</evidence>
<protein>
    <submittedName>
        <fullName evidence="2">Uncharacterized protein</fullName>
    </submittedName>
</protein>
<accession>A0A499V1A1</accession>
<sequence>MRPDRQQVPRGASTVDTDTGENQKPQSDEAHSAFTPPLGIPMPPPPEDEHPTSEFAVPNGLTAETPSNPRARPSCRPPG</sequence>